<evidence type="ECO:0000256" key="1">
    <source>
        <dbReference type="ARBA" id="ARBA00022598"/>
    </source>
</evidence>
<keyword evidence="2" id="KW-0547">Nucleotide-binding</keyword>
<name>A0A318KER5_9FIRM</name>
<reference evidence="4 5" key="1">
    <citation type="submission" date="2018-05" db="EMBL/GenBank/DDBJ databases">
        <title>Genomic Encyclopedia of Type Strains, Phase IV (KMG-IV): sequencing the most valuable type-strain genomes for metagenomic binning, comparative biology and taxonomic classification.</title>
        <authorList>
            <person name="Goeker M."/>
        </authorList>
    </citation>
    <scope>NUCLEOTIDE SEQUENCE [LARGE SCALE GENOMIC DNA]</scope>
    <source>
        <strain evidence="4 5">JC118</strain>
    </source>
</reference>
<dbReference type="SUPFAM" id="SSF56059">
    <property type="entry name" value="Glutathione synthetase ATP-binding domain-like"/>
    <property type="match status" value="1"/>
</dbReference>
<sequence length="355" mass="40737">MITKEKILKMYTYALTNSPIIDKNMCLAFVYNNPDSIHDTLHISECVMPSERDMIINSFESVCKVVKPFASELEFIKNIPMLKHDFKEVFVYSMAQDVTGVGRRCLIPLLCDYLDFRNINADFQSCYLGGNKKAMYEILSQNKNLHFPFTIFVSSIEEITMTVNHLNEGKYLVKPNDESAGIGIKLINISSETRNSVINLLQDYIKKYTIFCIQEFLCGDEVEVPLLYFNHDYFCPGSCLILKDPDTLFLDYNTVALERYHFSNYSSHLNDQIQEQSIAVANTLKFKGISRIDFIISNNKPYIIDIGPNPTISTHSSTNYLFKNAFFNNEESIYILLLLSFLSQIDSFKPSLNAT</sequence>
<evidence type="ECO:0000313" key="4">
    <source>
        <dbReference type="EMBL" id="PXX75830.1"/>
    </source>
</evidence>
<dbReference type="Proteomes" id="UP000247612">
    <property type="component" value="Unassembled WGS sequence"/>
</dbReference>
<dbReference type="Gene3D" id="3.30.470.20">
    <property type="entry name" value="ATP-grasp fold, B domain"/>
    <property type="match status" value="1"/>
</dbReference>
<dbReference type="GO" id="GO:0008716">
    <property type="term" value="F:D-alanine-D-alanine ligase activity"/>
    <property type="evidence" value="ECO:0007669"/>
    <property type="project" value="InterPro"/>
</dbReference>
<keyword evidence="1 4" id="KW-0436">Ligase</keyword>
<dbReference type="GO" id="GO:0046872">
    <property type="term" value="F:metal ion binding"/>
    <property type="evidence" value="ECO:0007669"/>
    <property type="project" value="InterPro"/>
</dbReference>
<feature type="domain" description="ATP-grasp" evidence="3">
    <location>
        <begin position="137"/>
        <end position="339"/>
    </location>
</feature>
<dbReference type="Pfam" id="PF07478">
    <property type="entry name" value="Dala_Dala_lig_C"/>
    <property type="match status" value="1"/>
</dbReference>
<dbReference type="PROSITE" id="PS50975">
    <property type="entry name" value="ATP_GRASP"/>
    <property type="match status" value="1"/>
</dbReference>
<evidence type="ECO:0000313" key="5">
    <source>
        <dbReference type="Proteomes" id="UP000247612"/>
    </source>
</evidence>
<organism evidence="4 5">
    <name type="scientific">Dielma fastidiosa</name>
    <dbReference type="NCBI Taxonomy" id="1034346"/>
    <lineage>
        <taxon>Bacteria</taxon>
        <taxon>Bacillati</taxon>
        <taxon>Bacillota</taxon>
        <taxon>Erysipelotrichia</taxon>
        <taxon>Erysipelotrichales</taxon>
        <taxon>Erysipelotrichaceae</taxon>
        <taxon>Dielma</taxon>
    </lineage>
</organism>
<keyword evidence="5" id="KW-1185">Reference proteome</keyword>
<evidence type="ECO:0000259" key="3">
    <source>
        <dbReference type="PROSITE" id="PS50975"/>
    </source>
</evidence>
<gene>
    <name evidence="4" type="ORF">DES51_11714</name>
</gene>
<dbReference type="InterPro" id="IPR011761">
    <property type="entry name" value="ATP-grasp"/>
</dbReference>
<protein>
    <submittedName>
        <fullName evidence="4">D-Ala-D-Ala ligase-like protein</fullName>
    </submittedName>
</protein>
<dbReference type="EMBL" id="QJKH01000017">
    <property type="protein sequence ID" value="PXX75830.1"/>
    <property type="molecule type" value="Genomic_DNA"/>
</dbReference>
<dbReference type="GO" id="GO:0005524">
    <property type="term" value="F:ATP binding"/>
    <property type="evidence" value="ECO:0007669"/>
    <property type="project" value="UniProtKB-UniRule"/>
</dbReference>
<comment type="caution">
    <text evidence="4">The sequence shown here is derived from an EMBL/GenBank/DDBJ whole genome shotgun (WGS) entry which is preliminary data.</text>
</comment>
<accession>A0A318KER5</accession>
<proteinExistence type="predicted"/>
<dbReference type="STRING" id="1034346.GCA_000313565_01044"/>
<dbReference type="InterPro" id="IPR011095">
    <property type="entry name" value="Dala_Dala_lig_C"/>
</dbReference>
<dbReference type="AlphaFoldDB" id="A0A318KER5"/>
<keyword evidence="2" id="KW-0067">ATP-binding</keyword>
<dbReference type="RefSeq" id="WP_022937358.1">
    <property type="nucleotide sequence ID" value="NZ_CABKRQ010000002.1"/>
</dbReference>
<evidence type="ECO:0000256" key="2">
    <source>
        <dbReference type="PROSITE-ProRule" id="PRU00409"/>
    </source>
</evidence>